<sequence length="346" mass="38145">MSMYGSMEESKPAAAPALGPAEIKFVRKMMATSTGDDDRPAGLLHEPQELSTSTLAKLDEQIPCKDVSAEGDAYDAYIQYDMEQESGVRSNATRWSMFQSFLDIWEDANADLPLVKQFENYQDIKYLRIYGCRYLRDPSLWDSLDSYEAWQADARSNLTVRPPYWLGRNLCVRGSSHKQLSLFCPEACGCHRGDQDCPLTCPERDATTPTCPAHQEKIFVMEGKDAMWEGYSCPRRPQAHSSDVGFSAQDLLSPRRLPPTNCAAASTGACLENGGVDPDCCAPCGEGSCAPGYTYAGQFRFETKMLWSTYPDFDPVCSHGNVEWGCGNTCCVPVDTNETARAATGG</sequence>
<reference evidence="1" key="1">
    <citation type="submission" date="2021-11" db="EMBL/GenBank/DDBJ databases">
        <authorList>
            <consortium name="Genoscope - CEA"/>
            <person name="William W."/>
        </authorList>
    </citation>
    <scope>NUCLEOTIDE SEQUENCE</scope>
</reference>
<evidence type="ECO:0000313" key="1">
    <source>
        <dbReference type="EMBL" id="CAH0376142.1"/>
    </source>
</evidence>
<keyword evidence="2" id="KW-1185">Reference proteome</keyword>
<organism evidence="1 2">
    <name type="scientific">Pelagomonas calceolata</name>
    <dbReference type="NCBI Taxonomy" id="35677"/>
    <lineage>
        <taxon>Eukaryota</taxon>
        <taxon>Sar</taxon>
        <taxon>Stramenopiles</taxon>
        <taxon>Ochrophyta</taxon>
        <taxon>Pelagophyceae</taxon>
        <taxon>Pelagomonadales</taxon>
        <taxon>Pelagomonadaceae</taxon>
        <taxon>Pelagomonas</taxon>
    </lineage>
</organism>
<protein>
    <submittedName>
        <fullName evidence="1">Uncharacterized protein</fullName>
    </submittedName>
</protein>
<evidence type="ECO:0000313" key="2">
    <source>
        <dbReference type="Proteomes" id="UP000789595"/>
    </source>
</evidence>
<gene>
    <name evidence="1" type="ORF">PECAL_5P07040</name>
</gene>
<dbReference type="AlphaFoldDB" id="A0A8J2SWZ1"/>
<accession>A0A8J2SWZ1</accession>
<proteinExistence type="predicted"/>
<comment type="caution">
    <text evidence="1">The sequence shown here is derived from an EMBL/GenBank/DDBJ whole genome shotgun (WGS) entry which is preliminary data.</text>
</comment>
<name>A0A8J2SWZ1_9STRA</name>
<dbReference type="EMBL" id="CAKKNE010000005">
    <property type="protein sequence ID" value="CAH0376142.1"/>
    <property type="molecule type" value="Genomic_DNA"/>
</dbReference>
<dbReference type="Proteomes" id="UP000789595">
    <property type="component" value="Unassembled WGS sequence"/>
</dbReference>